<name>A0ABQ7AMM7_BRACR</name>
<dbReference type="PANTHER" id="PTHR33710:SF86">
    <property type="entry name" value="VIRAL MOVEMENT PROTEIN"/>
    <property type="match status" value="1"/>
</dbReference>
<sequence length="96" mass="10856">MDEANLAIQEADLFVAHSKGLLFTWWNNQDDNPISKKIDHVLIIEQWALQFPDSFSEFLEPLQSDHPPVSFVCHLCKGELLSRLSPLSFSSQSSGI</sequence>
<dbReference type="Gene3D" id="3.60.10.10">
    <property type="entry name" value="Endonuclease/exonuclease/phosphatase"/>
    <property type="match status" value="1"/>
</dbReference>
<accession>A0ABQ7AMM7</accession>
<keyword evidence="2" id="KW-1185">Reference proteome</keyword>
<organism evidence="1 2">
    <name type="scientific">Brassica cretica</name>
    <name type="common">Mustard</name>
    <dbReference type="NCBI Taxonomy" id="69181"/>
    <lineage>
        <taxon>Eukaryota</taxon>
        <taxon>Viridiplantae</taxon>
        <taxon>Streptophyta</taxon>
        <taxon>Embryophyta</taxon>
        <taxon>Tracheophyta</taxon>
        <taxon>Spermatophyta</taxon>
        <taxon>Magnoliopsida</taxon>
        <taxon>eudicotyledons</taxon>
        <taxon>Gunneridae</taxon>
        <taxon>Pentapetalae</taxon>
        <taxon>rosids</taxon>
        <taxon>malvids</taxon>
        <taxon>Brassicales</taxon>
        <taxon>Brassicaceae</taxon>
        <taxon>Brassiceae</taxon>
        <taxon>Brassica</taxon>
    </lineage>
</organism>
<dbReference type="Proteomes" id="UP000266723">
    <property type="component" value="Unassembled WGS sequence"/>
</dbReference>
<dbReference type="SUPFAM" id="SSF56219">
    <property type="entry name" value="DNase I-like"/>
    <property type="match status" value="1"/>
</dbReference>
<reference evidence="1 2" key="1">
    <citation type="journal article" date="2020" name="BMC Genomics">
        <title>Intraspecific diversification of the crop wild relative Brassica cretica Lam. using demographic model selection.</title>
        <authorList>
            <person name="Kioukis A."/>
            <person name="Michalopoulou V.A."/>
            <person name="Briers L."/>
            <person name="Pirintsos S."/>
            <person name="Studholme D.J."/>
            <person name="Pavlidis P."/>
            <person name="Sarris P.F."/>
        </authorList>
    </citation>
    <scope>NUCLEOTIDE SEQUENCE [LARGE SCALE GENOMIC DNA]</scope>
    <source>
        <strain evidence="2">cv. PFS-1207/04</strain>
    </source>
</reference>
<evidence type="ECO:0008006" key="3">
    <source>
        <dbReference type="Google" id="ProtNLM"/>
    </source>
</evidence>
<evidence type="ECO:0000313" key="1">
    <source>
        <dbReference type="EMBL" id="KAF3515625.1"/>
    </source>
</evidence>
<protein>
    <recommendedName>
        <fullName evidence="3">Endonuclease/exonuclease/phosphatase domain-containing protein</fullName>
    </recommendedName>
</protein>
<dbReference type="InterPro" id="IPR036691">
    <property type="entry name" value="Endo/exonu/phosph_ase_sf"/>
</dbReference>
<proteinExistence type="predicted"/>
<dbReference type="PANTHER" id="PTHR33710">
    <property type="entry name" value="BNAC02G09200D PROTEIN"/>
    <property type="match status" value="1"/>
</dbReference>
<dbReference type="EMBL" id="QGKV02001556">
    <property type="protein sequence ID" value="KAF3515625.1"/>
    <property type="molecule type" value="Genomic_DNA"/>
</dbReference>
<evidence type="ECO:0000313" key="2">
    <source>
        <dbReference type="Proteomes" id="UP000266723"/>
    </source>
</evidence>
<comment type="caution">
    <text evidence="1">The sequence shown here is derived from an EMBL/GenBank/DDBJ whole genome shotgun (WGS) entry which is preliminary data.</text>
</comment>
<gene>
    <name evidence="1" type="ORF">DY000_02061793</name>
</gene>